<dbReference type="GO" id="GO:0004386">
    <property type="term" value="F:helicase activity"/>
    <property type="evidence" value="ECO:0007669"/>
    <property type="project" value="UniProtKB-KW"/>
</dbReference>
<dbReference type="InterPro" id="IPR006935">
    <property type="entry name" value="Helicase/UvrB_N"/>
</dbReference>
<dbReference type="RefSeq" id="WP_011777041.1">
    <property type="nucleotide sequence ID" value="NC_008712.1"/>
</dbReference>
<feature type="domain" description="Helicase C-terminal" evidence="4">
    <location>
        <begin position="453"/>
        <end position="636"/>
    </location>
</feature>
<dbReference type="SUPFAM" id="SSF52540">
    <property type="entry name" value="P-loop containing nucleoside triphosphate hydrolases"/>
    <property type="match status" value="2"/>
</dbReference>
<evidence type="ECO:0000313" key="6">
    <source>
        <dbReference type="Proteomes" id="UP000000637"/>
    </source>
</evidence>
<dbReference type="Pfam" id="PF13156">
    <property type="entry name" value="Mrr_cat_2"/>
    <property type="match status" value="1"/>
</dbReference>
<dbReference type="PROSITE" id="PS00092">
    <property type="entry name" value="N6_MTASE"/>
    <property type="match status" value="1"/>
</dbReference>
<dbReference type="InterPro" id="IPR003356">
    <property type="entry name" value="DNA_methylase_A-5"/>
</dbReference>
<dbReference type="EMBL" id="CP000475">
    <property type="protein sequence ID" value="ABM10457.1"/>
    <property type="molecule type" value="Genomic_DNA"/>
</dbReference>
<name>A1RD21_PAEAT</name>
<organism evidence="5 6">
    <name type="scientific">Paenarthrobacter aurescens (strain TC1)</name>
    <dbReference type="NCBI Taxonomy" id="290340"/>
    <lineage>
        <taxon>Bacteria</taxon>
        <taxon>Bacillati</taxon>
        <taxon>Actinomycetota</taxon>
        <taxon>Actinomycetes</taxon>
        <taxon>Micrococcales</taxon>
        <taxon>Micrococcaceae</taxon>
        <taxon>Paenarthrobacter</taxon>
    </lineage>
</organism>
<feature type="region of interest" description="Disordered" evidence="2">
    <location>
        <begin position="154"/>
        <end position="174"/>
    </location>
</feature>
<dbReference type="InterPro" id="IPR027417">
    <property type="entry name" value="P-loop_NTPase"/>
</dbReference>
<dbReference type="PROSITE" id="PS51194">
    <property type="entry name" value="HELICASE_CTER"/>
    <property type="match status" value="1"/>
</dbReference>
<dbReference type="InterPro" id="IPR053980">
    <property type="entry name" value="ISP_coupler"/>
</dbReference>
<dbReference type="InterPro" id="IPR050742">
    <property type="entry name" value="Helicase_Restrict-Modif_Enz"/>
</dbReference>
<dbReference type="InterPro" id="IPR029063">
    <property type="entry name" value="SAM-dependent_MTases_sf"/>
</dbReference>
<dbReference type="GO" id="GO:0032259">
    <property type="term" value="P:methylation"/>
    <property type="evidence" value="ECO:0007669"/>
    <property type="project" value="InterPro"/>
</dbReference>
<dbReference type="SUPFAM" id="SSF53335">
    <property type="entry name" value="S-adenosyl-L-methionine-dependent methyltransferases"/>
    <property type="match status" value="1"/>
</dbReference>
<dbReference type="KEGG" id="aau:AAur_pTC10264"/>
<dbReference type="Gene3D" id="3.40.1350.10">
    <property type="match status" value="1"/>
</dbReference>
<dbReference type="Pfam" id="PF04851">
    <property type="entry name" value="ResIII"/>
    <property type="match status" value="1"/>
</dbReference>
<evidence type="ECO:0000259" key="3">
    <source>
        <dbReference type="PROSITE" id="PS51192"/>
    </source>
</evidence>
<dbReference type="SUPFAM" id="SSF52980">
    <property type="entry name" value="Restriction endonuclease-like"/>
    <property type="match status" value="1"/>
</dbReference>
<dbReference type="SMART" id="SM00490">
    <property type="entry name" value="HELICc"/>
    <property type="match status" value="1"/>
</dbReference>
<dbReference type="CDD" id="cd22333">
    <property type="entry name" value="LlaBIII_nuclease-like"/>
    <property type="match status" value="1"/>
</dbReference>
<geneLocation type="plasmid" evidence="5 6">
    <name>pTC1</name>
</geneLocation>
<dbReference type="Pfam" id="PF18135">
    <property type="entry name" value="Type_ISP_C"/>
    <property type="match status" value="1"/>
</dbReference>
<dbReference type="REBASE" id="14427">
    <property type="entry name" value="AauTCORF264P"/>
</dbReference>
<dbReference type="InterPro" id="IPR011856">
    <property type="entry name" value="tRNA_endonuc-like_dom_sf"/>
</dbReference>
<dbReference type="PANTHER" id="PTHR47396:SF1">
    <property type="entry name" value="ATP-DEPENDENT HELICASE IRC3-RELATED"/>
    <property type="match status" value="1"/>
</dbReference>
<sequence>MASSPFAALLDRLYFTASDERDKGSRFERLIRSYLQLDPQYAEQFSDVWLWDEWPGRDGHVDTGIDLVAAERDTGDLVAIQCKFYDPARPLRKEQIDSFFTAAGKKEFSRGLIVSTSDKWSKHAEDALRGQSKPVSRLRFQDLEDSTIDWSTFDLDQPEEMERKDKKRPRPHQRAAIEKVREGFQAHDRGKLIMACGTGKTYTSLRIVEDMVPVGGSVLFLVPSISLLQQTLTEWTAESEVPLRPLAVCSDTKVGKNHEDLSAHDLAFPASTDSQKLYSRSRKSTGQAAVTVVFSTYQSIDVVAQAQGLGLGEFDLIVCDEAHRTTGLTQGDDDDSAFVRVHDQDFIKAKKRLYMTATPRIYVQESKTKAAENDVKVFSMDDEAAYGPEFHHLGFGEAVERNLLSDYKVLVLAVNEESVNKTFQQLLTDDNNELNLDDVAKIVGCWNGLAKRGVDQSRLEVTGAPMKRAVAFAQNIKESKKIASMFAEVTDQLAHEHEGSLRCEGEHVDGTFNVLERNEKLDWLKADTASNQDGDVCRVLSNARCLSEGVDVPALDAVLFLNPRNSQVDVVQSVGRVMRKAEGKEYGYIILPIGVPTDMAPEEALKDNRKYKVVWDVLQALRAHDDRFNAMINKIELNKAKDDKLQIIGVGGEGRNVDGQDGTAPDGAGTQTMLHFPNLEEWRNAIYARIVRKVGDRRYWEDWAKDVKDIAERHTLRIRGILDDPASGVQDAFGQFLDGLRGNLNESITRDDAVDMLSQHLITKPVFDALFENYSFAAHNPVSRVMENMLEKLRGKSLETETAALEKFYASVRMRAEGIDNAEGKQKIITELYEKFFKLAFPRAAESLGIVYTPVEVVDFIIRSVDDVLRSEFGASLTDRGVHVLDPFTGTGTFIVRLLQSGLIRPEDLLYKYTNDLHANEILLLAYYIAAINIEATLHGLLTEQDPEAGYVPFDGIVLTDTFQMTEDDDTLDNVIFPQNNERAAHQKALDIRVIVGNPPYSVGQGSQNDANANLKYPTLDASIERTYAARSRAALKRNLYDSYIRAIRWASNRLETSKHGGIVAYVSNGGYIDSNTADGLRKTLADEFHSIYIYNLRGNQRTAGELSRKEGGKIFGSGSRNTVAVMILVKKAGASGGATVHYRDIGDYLTREEKLAIVQESTVASVNWQRIIPNVEGDWINQRNAAFDRFTPVGDKSKGTPAIFANYSLGLVTARDAWVYNYSSETVENNVKRMIEFYNHQVDLYAKAVSSNSATSQSRSIDELIDRDPTKFSWDRSDKSRLPRGIKYGYEPGGAYVSLYRPFSKQNVHFSRQLNNCVYQLPALFPDSQTKNLGFYCVGMGSAVPFSVLATNVLPNLHVTGAGSGGQFFSRYTYQPRPSGEDLLSQLASTSKTDQPEQVDNITDDALQEYSTFYGGGVSKDDIFYYVYGILHSPEYRAEFASDLQKMLPRIPKVAEVESFRAFVAAGRDLAALHIGYEEVEPYPLEESAVSDNVENPYRVRKMNFGKGKDRNTIIYNEHITLSGIPEVAYEYQLGSRSAIEWIIERYQVKTDKASGIINDPNDWCQEVGNPRYIIDLLRRIVTVSVETLKIVQDLPPIKFSVST</sequence>
<dbReference type="OrthoDB" id="9776021at2"/>
<dbReference type="Pfam" id="PF02384">
    <property type="entry name" value="N6_Mtase"/>
    <property type="match status" value="1"/>
</dbReference>
<proteinExistence type="predicted"/>
<dbReference type="Gene3D" id="3.40.50.150">
    <property type="entry name" value="Vaccinia Virus protein VP39"/>
    <property type="match status" value="1"/>
</dbReference>
<keyword evidence="5" id="KW-0378">Hydrolase</keyword>
<evidence type="ECO:0000313" key="5">
    <source>
        <dbReference type="EMBL" id="ABM10457.1"/>
    </source>
</evidence>
<dbReference type="GO" id="GO:0005829">
    <property type="term" value="C:cytosol"/>
    <property type="evidence" value="ECO:0007669"/>
    <property type="project" value="TreeGrafter"/>
</dbReference>
<feature type="domain" description="Helicase ATP-binding" evidence="3">
    <location>
        <begin position="181"/>
        <end position="377"/>
    </location>
</feature>
<dbReference type="HOGENOM" id="CLU_002151_1_0_11"/>
<dbReference type="GO" id="GO:0005524">
    <property type="term" value="F:ATP binding"/>
    <property type="evidence" value="ECO:0007669"/>
    <property type="project" value="InterPro"/>
</dbReference>
<reference evidence="5 6" key="1">
    <citation type="journal article" date="2006" name="PLoS Genet.">
        <title>Secrets of soil survival revealed by the genome sequence of Arthrobacter aurescens TC1.</title>
        <authorList>
            <person name="Mongodin E.F."/>
            <person name="Shapir N."/>
            <person name="Daugherty S.C."/>
            <person name="DeBoy R.T."/>
            <person name="Emerson J.B."/>
            <person name="Shvartzbeyn A."/>
            <person name="Radune D."/>
            <person name="Vamathevan J."/>
            <person name="Riggs F."/>
            <person name="Grinberg V."/>
            <person name="Khouri H."/>
            <person name="Wackett L.P."/>
            <person name="Nelson K.E."/>
            <person name="Sadowsky M.J."/>
        </authorList>
    </citation>
    <scope>NUCLEOTIDE SEQUENCE [LARGE SCALE GENOMIC DNA]</scope>
    <source>
        <strain evidence="5 6">TC1</strain>
    </source>
</reference>
<dbReference type="SMART" id="SM00487">
    <property type="entry name" value="DEXDc"/>
    <property type="match status" value="1"/>
</dbReference>
<dbReference type="Pfam" id="PF00271">
    <property type="entry name" value="Helicase_C"/>
    <property type="match status" value="1"/>
</dbReference>
<keyword evidence="1" id="KW-0680">Restriction system</keyword>
<dbReference type="GO" id="GO:0016787">
    <property type="term" value="F:hydrolase activity"/>
    <property type="evidence" value="ECO:0007669"/>
    <property type="project" value="InterPro"/>
</dbReference>
<dbReference type="Proteomes" id="UP000000637">
    <property type="component" value="Plasmid pTC1"/>
</dbReference>
<protein>
    <submittedName>
        <fullName evidence="5">Helicase</fullName>
    </submittedName>
</protein>
<dbReference type="InterPro" id="IPR011335">
    <property type="entry name" value="Restrct_endonuc-II-like"/>
</dbReference>
<accession>A1RD21</accession>
<dbReference type="InterPro" id="IPR002052">
    <property type="entry name" value="DNA_methylase_N6_adenine_CS"/>
</dbReference>
<keyword evidence="5" id="KW-0547">Nucleotide-binding</keyword>
<dbReference type="Gene3D" id="3.40.50.300">
    <property type="entry name" value="P-loop containing nucleotide triphosphate hydrolases"/>
    <property type="match status" value="2"/>
</dbReference>
<dbReference type="GO" id="GO:0008170">
    <property type="term" value="F:N-methyltransferase activity"/>
    <property type="evidence" value="ECO:0007669"/>
    <property type="project" value="InterPro"/>
</dbReference>
<gene>
    <name evidence="5" type="ordered locus">AAur_pTC10264</name>
</gene>
<dbReference type="PROSITE" id="PS51192">
    <property type="entry name" value="HELICASE_ATP_BIND_1"/>
    <property type="match status" value="1"/>
</dbReference>
<dbReference type="InterPro" id="IPR041635">
    <property type="entry name" value="Type_ISP_LLaBIII_C"/>
</dbReference>
<keyword evidence="5" id="KW-0347">Helicase</keyword>
<evidence type="ECO:0000256" key="2">
    <source>
        <dbReference type="SAM" id="MobiDB-lite"/>
    </source>
</evidence>
<evidence type="ECO:0000256" key="1">
    <source>
        <dbReference type="ARBA" id="ARBA00022747"/>
    </source>
</evidence>
<dbReference type="PANTHER" id="PTHR47396">
    <property type="entry name" value="TYPE I RESTRICTION ENZYME ECOKI R PROTEIN"/>
    <property type="match status" value="1"/>
</dbReference>
<dbReference type="InterPro" id="IPR001650">
    <property type="entry name" value="Helicase_C-like"/>
</dbReference>
<dbReference type="PRINTS" id="PR00507">
    <property type="entry name" value="N12N6MTFRASE"/>
</dbReference>
<dbReference type="GO" id="GO:0009307">
    <property type="term" value="P:DNA restriction-modification system"/>
    <property type="evidence" value="ECO:0007669"/>
    <property type="project" value="UniProtKB-KW"/>
</dbReference>
<dbReference type="Pfam" id="PF22240">
    <property type="entry name" value="ISP_coupler"/>
    <property type="match status" value="1"/>
</dbReference>
<keyword evidence="5" id="KW-0067">ATP-binding</keyword>
<evidence type="ECO:0000259" key="4">
    <source>
        <dbReference type="PROSITE" id="PS51194"/>
    </source>
</evidence>
<keyword evidence="6" id="KW-1185">Reference proteome</keyword>
<dbReference type="InterPro" id="IPR039442">
    <property type="entry name" value="Mrr-like_dom"/>
</dbReference>
<dbReference type="GO" id="GO:0003677">
    <property type="term" value="F:DNA binding"/>
    <property type="evidence" value="ECO:0007669"/>
    <property type="project" value="InterPro"/>
</dbReference>
<dbReference type="InterPro" id="IPR014001">
    <property type="entry name" value="Helicase_ATP-bd"/>
</dbReference>
<keyword evidence="5" id="KW-0614">Plasmid</keyword>